<dbReference type="Pfam" id="PF14016">
    <property type="entry name" value="DUF4232"/>
    <property type="match status" value="1"/>
</dbReference>
<evidence type="ECO:0000313" key="4">
    <source>
        <dbReference type="Proteomes" id="UP000292452"/>
    </source>
</evidence>
<feature type="region of interest" description="Disordered" evidence="1">
    <location>
        <begin position="1"/>
        <end position="27"/>
    </location>
</feature>
<feature type="region of interest" description="Disordered" evidence="1">
    <location>
        <begin position="62"/>
        <end position="145"/>
    </location>
</feature>
<dbReference type="InterPro" id="IPR025326">
    <property type="entry name" value="DUF4232"/>
</dbReference>
<feature type="domain" description="DUF4232" evidence="2">
    <location>
        <begin position="150"/>
        <end position="278"/>
    </location>
</feature>
<keyword evidence="4" id="KW-1185">Reference proteome</keyword>
<feature type="compositionally biased region" description="Low complexity" evidence="1">
    <location>
        <begin position="104"/>
        <end position="115"/>
    </location>
</feature>
<proteinExistence type="predicted"/>
<evidence type="ECO:0000256" key="1">
    <source>
        <dbReference type="SAM" id="MobiDB-lite"/>
    </source>
</evidence>
<feature type="compositionally biased region" description="Gly residues" evidence="1">
    <location>
        <begin position="85"/>
        <end position="101"/>
    </location>
</feature>
<reference evidence="3 4" key="1">
    <citation type="submission" date="2019-02" db="EMBL/GenBank/DDBJ databases">
        <title>Draft Genome Sequence of Streptomyces sp. AM-2504, identified by 16S rRNA comparative analysis as a Streptomyces Kasugaensis strain.</title>
        <authorList>
            <person name="Napolioni V."/>
            <person name="Giuliodori A.M."/>
            <person name="Spurio R."/>
            <person name="Fabbretti A."/>
        </authorList>
    </citation>
    <scope>NUCLEOTIDE SEQUENCE [LARGE SCALE GENOMIC DNA]</scope>
    <source>
        <strain evidence="3 4">AM-2504</strain>
    </source>
</reference>
<comment type="caution">
    <text evidence="3">The sequence shown here is derived from an EMBL/GenBank/DDBJ whole genome shotgun (WGS) entry which is preliminary data.</text>
</comment>
<protein>
    <submittedName>
        <fullName evidence="3">DUF4232 domain-containing protein</fullName>
    </submittedName>
</protein>
<evidence type="ECO:0000259" key="2">
    <source>
        <dbReference type="Pfam" id="PF14016"/>
    </source>
</evidence>
<feature type="compositionally biased region" description="Polar residues" evidence="1">
    <location>
        <begin position="70"/>
        <end position="84"/>
    </location>
</feature>
<dbReference type="EMBL" id="SIXH01000559">
    <property type="protein sequence ID" value="TBO55235.1"/>
    <property type="molecule type" value="Genomic_DNA"/>
</dbReference>
<dbReference type="Proteomes" id="UP000292452">
    <property type="component" value="Unassembled WGS sequence"/>
</dbReference>
<accession>A0A4Q9HL16</accession>
<dbReference type="AlphaFoldDB" id="A0A4Q9HL16"/>
<dbReference type="RefSeq" id="WP_131126151.1">
    <property type="nucleotide sequence ID" value="NZ_SIXH01000559.1"/>
</dbReference>
<feature type="compositionally biased region" description="Polar residues" evidence="1">
    <location>
        <begin position="1"/>
        <end position="10"/>
    </location>
</feature>
<evidence type="ECO:0000313" key="3">
    <source>
        <dbReference type="EMBL" id="TBO55235.1"/>
    </source>
</evidence>
<organism evidence="3 4">
    <name type="scientific">Streptomyces kasugaensis</name>
    <dbReference type="NCBI Taxonomy" id="1946"/>
    <lineage>
        <taxon>Bacteria</taxon>
        <taxon>Bacillati</taxon>
        <taxon>Actinomycetota</taxon>
        <taxon>Actinomycetes</taxon>
        <taxon>Kitasatosporales</taxon>
        <taxon>Streptomycetaceae</taxon>
        <taxon>Streptomyces</taxon>
    </lineage>
</organism>
<gene>
    <name evidence="3" type="ORF">EYS09_34315</name>
</gene>
<name>A0A4Q9HL16_STRKA</name>
<sequence>MPSTDTTARNTSADSTTRDRATARTARRRTLRIAAAGLTAVAALSLTACGSQEDALKTAAAKPFNPAPQDDTTASVGDTSQGGDTFQGGSQGARNYGGGTGRNAAEQGAHAAVAAEKTSVGHGGNTARTGGVIRHPGTVDAGSGTRHTACDAAKIHFTVQPLARPVNHLLLTATNTSGAVCDLYEAPYLRFDEAQSPVPNLPATRPQAVVTLAPGESGYAAVMTSSADGAGRNGNKMTSLSVSLPGRDGKGSIGGSANVALPGGSAYIDDSAWVTYWQADPAAAIAW</sequence>